<name>A0A017S006_ASPRC</name>
<protein>
    <submittedName>
        <fullName evidence="1">Uncharacterized protein</fullName>
    </submittedName>
</protein>
<organism evidence="1 2">
    <name type="scientific">Aspergillus ruber (strain CBS 135680)</name>
    <dbReference type="NCBI Taxonomy" id="1388766"/>
    <lineage>
        <taxon>Eukaryota</taxon>
        <taxon>Fungi</taxon>
        <taxon>Dikarya</taxon>
        <taxon>Ascomycota</taxon>
        <taxon>Pezizomycotina</taxon>
        <taxon>Eurotiomycetes</taxon>
        <taxon>Eurotiomycetidae</taxon>
        <taxon>Eurotiales</taxon>
        <taxon>Aspergillaceae</taxon>
        <taxon>Aspergillus</taxon>
        <taxon>Aspergillus subgen. Aspergillus</taxon>
    </lineage>
</organism>
<dbReference type="Proteomes" id="UP000019804">
    <property type="component" value="Unassembled WGS sequence"/>
</dbReference>
<evidence type="ECO:0000313" key="1">
    <source>
        <dbReference type="EMBL" id="EYE90151.1"/>
    </source>
</evidence>
<sequence>MLLRLFNGVRPLRLLMEMNSMVTPGLLGCKVESHGSRGLVPSGLVCYLV</sequence>
<keyword evidence="2" id="KW-1185">Reference proteome</keyword>
<dbReference type="PROSITE" id="PS51257">
    <property type="entry name" value="PROKAR_LIPOPROTEIN"/>
    <property type="match status" value="1"/>
</dbReference>
<evidence type="ECO:0000313" key="2">
    <source>
        <dbReference type="Proteomes" id="UP000019804"/>
    </source>
</evidence>
<reference evidence="2" key="1">
    <citation type="journal article" date="2014" name="Nat. Commun.">
        <title>Genomic adaptations of the halophilic Dead Sea filamentous fungus Eurotium rubrum.</title>
        <authorList>
            <person name="Kis-Papo T."/>
            <person name="Weig A.R."/>
            <person name="Riley R."/>
            <person name="Persoh D."/>
            <person name="Salamov A."/>
            <person name="Sun H."/>
            <person name="Lipzen A."/>
            <person name="Wasser S.P."/>
            <person name="Rambold G."/>
            <person name="Grigoriev I.V."/>
            <person name="Nevo E."/>
        </authorList>
    </citation>
    <scope>NUCLEOTIDE SEQUENCE [LARGE SCALE GENOMIC DNA]</scope>
    <source>
        <strain evidence="2">CBS 135680</strain>
    </source>
</reference>
<dbReference type="GeneID" id="63700338"/>
<proteinExistence type="predicted"/>
<dbReference type="AlphaFoldDB" id="A0A017S006"/>
<dbReference type="HOGENOM" id="CLU_3142780_0_0_1"/>
<dbReference type="RefSeq" id="XP_040633841.1">
    <property type="nucleotide sequence ID" value="XM_040785214.1"/>
</dbReference>
<accession>A0A017S006</accession>
<gene>
    <name evidence="1" type="ORF">EURHEDRAFT_467852</name>
</gene>
<dbReference type="EMBL" id="KK088469">
    <property type="protein sequence ID" value="EYE90151.1"/>
    <property type="molecule type" value="Genomic_DNA"/>
</dbReference>